<gene>
    <name evidence="2" type="primary">Acey_s0633.g891</name>
    <name evidence="2" type="ORF">Y032_0633g891</name>
</gene>
<reference evidence="3" key="1">
    <citation type="journal article" date="2015" name="Nat. Genet.">
        <title>The genome and transcriptome of the zoonotic hookworm Ancylostoma ceylanicum identify infection-specific gene families.</title>
        <authorList>
            <person name="Schwarz E.M."/>
            <person name="Hu Y."/>
            <person name="Antoshechkin I."/>
            <person name="Miller M.M."/>
            <person name="Sternberg P.W."/>
            <person name="Aroian R.V."/>
        </authorList>
    </citation>
    <scope>NUCLEOTIDE SEQUENCE</scope>
    <source>
        <strain evidence="3">HY135</strain>
    </source>
</reference>
<dbReference type="AlphaFoldDB" id="A0A016WLV6"/>
<proteinExistence type="predicted"/>
<keyword evidence="3" id="KW-1185">Reference proteome</keyword>
<name>A0A016WLV6_9BILA</name>
<dbReference type="EMBL" id="JARK01000233">
    <property type="protein sequence ID" value="EYC39998.1"/>
    <property type="molecule type" value="Genomic_DNA"/>
</dbReference>
<evidence type="ECO:0000256" key="1">
    <source>
        <dbReference type="SAM" id="MobiDB-lite"/>
    </source>
</evidence>
<comment type="caution">
    <text evidence="2">The sequence shown here is derived from an EMBL/GenBank/DDBJ whole genome shotgun (WGS) entry which is preliminary data.</text>
</comment>
<evidence type="ECO:0000313" key="2">
    <source>
        <dbReference type="EMBL" id="EYC39998.1"/>
    </source>
</evidence>
<protein>
    <submittedName>
        <fullName evidence="2">Uncharacterized protein</fullName>
    </submittedName>
</protein>
<feature type="region of interest" description="Disordered" evidence="1">
    <location>
        <begin position="30"/>
        <end position="52"/>
    </location>
</feature>
<dbReference type="Proteomes" id="UP000024635">
    <property type="component" value="Unassembled WGS sequence"/>
</dbReference>
<organism evidence="2 3">
    <name type="scientific">Ancylostoma ceylanicum</name>
    <dbReference type="NCBI Taxonomy" id="53326"/>
    <lineage>
        <taxon>Eukaryota</taxon>
        <taxon>Metazoa</taxon>
        <taxon>Ecdysozoa</taxon>
        <taxon>Nematoda</taxon>
        <taxon>Chromadorea</taxon>
        <taxon>Rhabditida</taxon>
        <taxon>Rhabditina</taxon>
        <taxon>Rhabditomorpha</taxon>
        <taxon>Strongyloidea</taxon>
        <taxon>Ancylostomatidae</taxon>
        <taxon>Ancylostomatinae</taxon>
        <taxon>Ancylostoma</taxon>
    </lineage>
</organism>
<accession>A0A016WLV6</accession>
<sequence length="116" mass="12856">MSSIRSDEAAYAFGDPEAAWPRLMLYDAESPNSQPRSLWNPDGVGSLGRRSRRMPRRDRAACACSLNSGSSCKNDALCDTDGHPFALFNSDGIHLSHLTREVQEARLADRNETYLP</sequence>
<evidence type="ECO:0000313" key="3">
    <source>
        <dbReference type="Proteomes" id="UP000024635"/>
    </source>
</evidence>